<sequence length="66" mass="7697">MARESSHLKKKKHCKKFKIPVLSIQQMLQHMILISIHSETTYYNHQTTENPTKSHSSRIPPSITIL</sequence>
<keyword evidence="3" id="KW-1185">Reference proteome</keyword>
<evidence type="ECO:0000313" key="2">
    <source>
        <dbReference type="EMBL" id="EOA28883.1"/>
    </source>
</evidence>
<organism evidence="2 3">
    <name type="scientific">Capsella rubella</name>
    <dbReference type="NCBI Taxonomy" id="81985"/>
    <lineage>
        <taxon>Eukaryota</taxon>
        <taxon>Viridiplantae</taxon>
        <taxon>Streptophyta</taxon>
        <taxon>Embryophyta</taxon>
        <taxon>Tracheophyta</taxon>
        <taxon>Spermatophyta</taxon>
        <taxon>Magnoliopsida</taxon>
        <taxon>eudicotyledons</taxon>
        <taxon>Gunneridae</taxon>
        <taxon>Pentapetalae</taxon>
        <taxon>rosids</taxon>
        <taxon>malvids</taxon>
        <taxon>Brassicales</taxon>
        <taxon>Brassicaceae</taxon>
        <taxon>Camelineae</taxon>
        <taxon>Capsella</taxon>
    </lineage>
</organism>
<gene>
    <name evidence="2" type="ORF">CARUB_v10025128mg</name>
</gene>
<name>R0HXT7_9BRAS</name>
<dbReference type="Proteomes" id="UP000029121">
    <property type="component" value="Unassembled WGS sequence"/>
</dbReference>
<evidence type="ECO:0000313" key="3">
    <source>
        <dbReference type="Proteomes" id="UP000029121"/>
    </source>
</evidence>
<evidence type="ECO:0000256" key="1">
    <source>
        <dbReference type="SAM" id="MobiDB-lite"/>
    </source>
</evidence>
<reference evidence="3" key="1">
    <citation type="journal article" date="2013" name="Nat. Genet.">
        <title>The Capsella rubella genome and the genomic consequences of rapid mating system evolution.</title>
        <authorList>
            <person name="Slotte T."/>
            <person name="Hazzouri K.M."/>
            <person name="Agren J.A."/>
            <person name="Koenig D."/>
            <person name="Maumus F."/>
            <person name="Guo Y.L."/>
            <person name="Steige K."/>
            <person name="Platts A.E."/>
            <person name="Escobar J.S."/>
            <person name="Newman L.K."/>
            <person name="Wang W."/>
            <person name="Mandakova T."/>
            <person name="Vello E."/>
            <person name="Smith L.M."/>
            <person name="Henz S.R."/>
            <person name="Steffen J."/>
            <person name="Takuno S."/>
            <person name="Brandvain Y."/>
            <person name="Coop G."/>
            <person name="Andolfatto P."/>
            <person name="Hu T.T."/>
            <person name="Blanchette M."/>
            <person name="Clark R.M."/>
            <person name="Quesneville H."/>
            <person name="Nordborg M."/>
            <person name="Gaut B.S."/>
            <person name="Lysak M.A."/>
            <person name="Jenkins J."/>
            <person name="Grimwood J."/>
            <person name="Chapman J."/>
            <person name="Prochnik S."/>
            <person name="Shu S."/>
            <person name="Rokhsar D."/>
            <person name="Schmutz J."/>
            <person name="Weigel D."/>
            <person name="Wright S.I."/>
        </authorList>
    </citation>
    <scope>NUCLEOTIDE SEQUENCE [LARGE SCALE GENOMIC DNA]</scope>
    <source>
        <strain evidence="3">cv. Monte Gargano</strain>
    </source>
</reference>
<protein>
    <submittedName>
        <fullName evidence="2">Uncharacterized protein</fullName>
    </submittedName>
</protein>
<feature type="region of interest" description="Disordered" evidence="1">
    <location>
        <begin position="45"/>
        <end position="66"/>
    </location>
</feature>
<proteinExistence type="predicted"/>
<dbReference type="AlphaFoldDB" id="R0HXT7"/>
<dbReference type="EMBL" id="KB870808">
    <property type="protein sequence ID" value="EOA28883.1"/>
    <property type="molecule type" value="Genomic_DNA"/>
</dbReference>
<accession>R0HXT7</accession>